<reference evidence="3" key="1">
    <citation type="journal article" date="2019" name="Int. J. Syst. Evol. Microbiol.">
        <title>The Global Catalogue of Microorganisms (GCM) 10K type strain sequencing project: providing services to taxonomists for standard genome sequencing and annotation.</title>
        <authorList>
            <consortium name="The Broad Institute Genomics Platform"/>
            <consortium name="The Broad Institute Genome Sequencing Center for Infectious Disease"/>
            <person name="Wu L."/>
            <person name="Ma J."/>
        </authorList>
    </citation>
    <scope>NUCLEOTIDE SEQUENCE [LARGE SCALE GENOMIC DNA]</scope>
    <source>
        <strain evidence="3">JCM 3380</strain>
    </source>
</reference>
<evidence type="ECO:0000256" key="1">
    <source>
        <dbReference type="SAM" id="Phobius"/>
    </source>
</evidence>
<name>A0ABP3DB34_9PSEU</name>
<keyword evidence="1" id="KW-1133">Transmembrane helix</keyword>
<gene>
    <name evidence="2" type="ORF">GCM10010492_26230</name>
</gene>
<dbReference type="EMBL" id="BAAABU010000004">
    <property type="protein sequence ID" value="GAA0226689.1"/>
    <property type="molecule type" value="Genomic_DNA"/>
</dbReference>
<accession>A0ABP3DB34</accession>
<dbReference type="Proteomes" id="UP001500416">
    <property type="component" value="Unassembled WGS sequence"/>
</dbReference>
<feature type="transmembrane region" description="Helical" evidence="1">
    <location>
        <begin position="40"/>
        <end position="62"/>
    </location>
</feature>
<keyword evidence="1" id="KW-0812">Transmembrane</keyword>
<evidence type="ECO:0000313" key="3">
    <source>
        <dbReference type="Proteomes" id="UP001500416"/>
    </source>
</evidence>
<organism evidence="2 3">
    <name type="scientific">Saccharothrix mutabilis subsp. mutabilis</name>
    <dbReference type="NCBI Taxonomy" id="66855"/>
    <lineage>
        <taxon>Bacteria</taxon>
        <taxon>Bacillati</taxon>
        <taxon>Actinomycetota</taxon>
        <taxon>Actinomycetes</taxon>
        <taxon>Pseudonocardiales</taxon>
        <taxon>Pseudonocardiaceae</taxon>
        <taxon>Saccharothrix</taxon>
    </lineage>
</organism>
<proteinExistence type="predicted"/>
<protein>
    <submittedName>
        <fullName evidence="2">Uncharacterized protein</fullName>
    </submittedName>
</protein>
<sequence>MSEAELRESLHAAVADEPPLNFDPDLLIARAETFRRRRRALVAVGVATFALIGTVLALPGVLAPPRGSVDAARVLTTTARPEPTPSAVSAPAPVPVEEGVKYLSGYLTKRVTEVVPNTADVKVDFSDTRKLTRGHVTGYVFLTGKRGTTSLTVELIGPPVVVTRAAFCAPAQCDPSRIQPDGSRVEVASSVAPERELFTHMVAHFRLDGTVVMITGHDYDRSGAEPVAPITPDQLVTLATDPMLALTG</sequence>
<comment type="caution">
    <text evidence="2">The sequence shown here is derived from an EMBL/GenBank/DDBJ whole genome shotgun (WGS) entry which is preliminary data.</text>
</comment>
<keyword evidence="1" id="KW-0472">Membrane</keyword>
<evidence type="ECO:0000313" key="2">
    <source>
        <dbReference type="EMBL" id="GAA0226689.1"/>
    </source>
</evidence>
<dbReference type="RefSeq" id="WP_343934015.1">
    <property type="nucleotide sequence ID" value="NZ_BAAABU010000004.1"/>
</dbReference>
<keyword evidence="3" id="KW-1185">Reference proteome</keyword>